<comment type="catalytic activity">
    <reaction evidence="8 9">
        <text>a ubiquinone + NADH + 5 H(+)(in) = a ubiquinol + NAD(+) + 4 H(+)(out)</text>
        <dbReference type="Rhea" id="RHEA:29091"/>
        <dbReference type="Rhea" id="RHEA-COMP:9565"/>
        <dbReference type="Rhea" id="RHEA-COMP:9566"/>
        <dbReference type="ChEBI" id="CHEBI:15378"/>
        <dbReference type="ChEBI" id="CHEBI:16389"/>
        <dbReference type="ChEBI" id="CHEBI:17976"/>
        <dbReference type="ChEBI" id="CHEBI:57540"/>
        <dbReference type="ChEBI" id="CHEBI:57945"/>
        <dbReference type="EC" id="7.1.1.2"/>
    </reaction>
</comment>
<evidence type="ECO:0000256" key="10">
    <source>
        <dbReference type="SAM" id="SignalP"/>
    </source>
</evidence>
<comment type="subcellular location">
    <subcellularLocation>
        <location evidence="1">Membrane</location>
    </subcellularLocation>
    <subcellularLocation>
        <location evidence="9">Mitochondrion membrane</location>
        <topology evidence="9">Multi-pass membrane protein</topology>
    </subcellularLocation>
</comment>
<sequence>MFVFMGFTCGLFCIAVLVMLLSLLLAKKTGFNREKSSPFECGFDPNSSARVPFSLRFFLVTVIFLIFDVEIVLLLPFAFSLLAVSSLFWVTSSLIFLIILIGGLLYEWGAGALEWA</sequence>
<dbReference type="EC" id="7.1.1.2" evidence="9"/>
<evidence type="ECO:0000256" key="9">
    <source>
        <dbReference type="RuleBase" id="RU003640"/>
    </source>
</evidence>
<evidence type="ECO:0000313" key="11">
    <source>
        <dbReference type="EMBL" id="QNV11948.1"/>
    </source>
</evidence>
<dbReference type="GO" id="GO:0008137">
    <property type="term" value="F:NADH dehydrogenase (ubiquinone) activity"/>
    <property type="evidence" value="ECO:0007669"/>
    <property type="project" value="UniProtKB-UniRule"/>
</dbReference>
<protein>
    <recommendedName>
        <fullName evidence="3 9">NADH-ubiquinone oxidoreductase chain 3</fullName>
        <ecNumber evidence="9">7.1.1.2</ecNumber>
    </recommendedName>
</protein>
<dbReference type="PANTHER" id="PTHR11058">
    <property type="entry name" value="NADH-UBIQUINONE OXIDOREDUCTASE CHAIN 3"/>
    <property type="match status" value="1"/>
</dbReference>
<feature type="chain" id="PRO_5029813409" description="NADH-ubiquinone oxidoreductase chain 3" evidence="10">
    <location>
        <begin position="27"/>
        <end position="116"/>
    </location>
</feature>
<keyword evidence="9" id="KW-0830">Ubiquinone</keyword>
<keyword evidence="4 9" id="KW-0813">Transport</keyword>
<evidence type="ECO:0000256" key="6">
    <source>
        <dbReference type="ARBA" id="ARBA00022989"/>
    </source>
</evidence>
<feature type="transmembrane region" description="Helical" evidence="9">
    <location>
        <begin position="53"/>
        <end position="75"/>
    </location>
</feature>
<feature type="signal peptide" evidence="10">
    <location>
        <begin position="1"/>
        <end position="26"/>
    </location>
</feature>
<dbReference type="EMBL" id="MT862416">
    <property type="protein sequence ID" value="QNV11948.1"/>
    <property type="molecule type" value="Genomic_DNA"/>
</dbReference>
<dbReference type="InterPro" id="IPR038430">
    <property type="entry name" value="NDAH_ubi_oxred_su3_sf"/>
</dbReference>
<evidence type="ECO:0000256" key="1">
    <source>
        <dbReference type="ARBA" id="ARBA00004370"/>
    </source>
</evidence>
<keyword evidence="9" id="KW-1278">Translocase</keyword>
<dbReference type="GO" id="GO:0030964">
    <property type="term" value="C:NADH dehydrogenase complex"/>
    <property type="evidence" value="ECO:0007669"/>
    <property type="project" value="TreeGrafter"/>
</dbReference>
<gene>
    <name evidence="11" type="primary">ND3</name>
</gene>
<evidence type="ECO:0000256" key="7">
    <source>
        <dbReference type="ARBA" id="ARBA00023136"/>
    </source>
</evidence>
<keyword evidence="9" id="KW-0520">NAD</keyword>
<evidence type="ECO:0000256" key="8">
    <source>
        <dbReference type="ARBA" id="ARBA00049551"/>
    </source>
</evidence>
<feature type="transmembrane region" description="Helical" evidence="9">
    <location>
        <begin position="87"/>
        <end position="106"/>
    </location>
</feature>
<evidence type="ECO:0000256" key="4">
    <source>
        <dbReference type="ARBA" id="ARBA00022448"/>
    </source>
</evidence>
<dbReference type="AlphaFoldDB" id="A0A7M4C8S6"/>
<keyword evidence="9" id="KW-0679">Respiratory chain</keyword>
<dbReference type="GO" id="GO:0031966">
    <property type="term" value="C:mitochondrial membrane"/>
    <property type="evidence" value="ECO:0007669"/>
    <property type="project" value="UniProtKB-SubCell"/>
</dbReference>
<geneLocation type="mitochondrion" evidence="11"/>
<evidence type="ECO:0000256" key="3">
    <source>
        <dbReference type="ARBA" id="ARBA00021007"/>
    </source>
</evidence>
<keyword evidence="9 11" id="KW-0496">Mitochondrion</keyword>
<keyword evidence="6 9" id="KW-1133">Transmembrane helix</keyword>
<keyword evidence="10" id="KW-0732">Signal</keyword>
<accession>A0A7M4C8S6</accession>
<dbReference type="Pfam" id="PF00507">
    <property type="entry name" value="Oxidored_q4"/>
    <property type="match status" value="1"/>
</dbReference>
<keyword evidence="5 9" id="KW-0812">Transmembrane</keyword>
<keyword evidence="7 9" id="KW-0472">Membrane</keyword>
<keyword evidence="9" id="KW-0249">Electron transport</keyword>
<name>A0A7M4C8S6_9CRUS</name>
<evidence type="ECO:0000256" key="5">
    <source>
        <dbReference type="ARBA" id="ARBA00022692"/>
    </source>
</evidence>
<proteinExistence type="inferred from homology"/>
<dbReference type="PANTHER" id="PTHR11058:SF9">
    <property type="entry name" value="NADH-UBIQUINONE OXIDOREDUCTASE CHAIN 3"/>
    <property type="match status" value="1"/>
</dbReference>
<organism evidence="11">
    <name type="scientific">Polyphemus pediculus</name>
    <dbReference type="NCBI Taxonomy" id="77662"/>
    <lineage>
        <taxon>Eukaryota</taxon>
        <taxon>Metazoa</taxon>
        <taxon>Ecdysozoa</taxon>
        <taxon>Arthropoda</taxon>
        <taxon>Crustacea</taxon>
        <taxon>Branchiopoda</taxon>
        <taxon>Diplostraca</taxon>
        <taxon>Cladocera</taxon>
        <taxon>Onychopoda</taxon>
        <taxon>Polyphemidae</taxon>
        <taxon>Polyphemus</taxon>
    </lineage>
</organism>
<reference evidence="11" key="1">
    <citation type="submission" date="2020-08" db="EMBL/GenBank/DDBJ databases">
        <title>DNAmark Project.</title>
        <authorList>
            <person name="Leerhoei F."/>
        </authorList>
    </citation>
    <scope>NUCLEOTIDE SEQUENCE</scope>
    <source>
        <strain evidence="11">DM583</strain>
    </source>
</reference>
<dbReference type="InterPro" id="IPR000440">
    <property type="entry name" value="NADH_UbQ/plastoQ_OxRdtase_su3"/>
</dbReference>
<evidence type="ECO:0000256" key="2">
    <source>
        <dbReference type="ARBA" id="ARBA00008472"/>
    </source>
</evidence>
<comment type="function">
    <text evidence="9">Core subunit of the mitochondrial membrane respiratory chain NADH dehydrogenase (Complex I) which catalyzes electron transfer from NADH through the respiratory chain, using ubiquinone as an electron acceptor. Essential for the catalytic activity of complex I.</text>
</comment>
<dbReference type="Gene3D" id="1.20.58.1610">
    <property type="entry name" value="NADH:ubiquinone/plastoquinone oxidoreductase, chain 3"/>
    <property type="match status" value="1"/>
</dbReference>
<comment type="similarity">
    <text evidence="2 9">Belongs to the complex I subunit 3 family.</text>
</comment>